<dbReference type="Gene3D" id="3.50.50.60">
    <property type="entry name" value="FAD/NAD(P)-binding domain"/>
    <property type="match status" value="1"/>
</dbReference>
<gene>
    <name evidence="3" type="ORF">HK414_13155</name>
</gene>
<name>A0ABX6P2V1_9BURK</name>
<dbReference type="InterPro" id="IPR036188">
    <property type="entry name" value="FAD/NAD-bd_sf"/>
</dbReference>
<accession>A0ABX6P2V1</accession>
<dbReference type="Pfam" id="PF01266">
    <property type="entry name" value="DAO"/>
    <property type="match status" value="1"/>
</dbReference>
<organism evidence="3 4">
    <name type="scientific">Ramlibacter terrae</name>
    <dbReference type="NCBI Taxonomy" id="2732511"/>
    <lineage>
        <taxon>Bacteria</taxon>
        <taxon>Pseudomonadati</taxon>
        <taxon>Pseudomonadota</taxon>
        <taxon>Betaproteobacteria</taxon>
        <taxon>Burkholderiales</taxon>
        <taxon>Comamonadaceae</taxon>
        <taxon>Ramlibacter</taxon>
    </lineage>
</organism>
<feature type="domain" description="FAD dependent oxidoreductase" evidence="2">
    <location>
        <begin position="4"/>
        <end position="104"/>
    </location>
</feature>
<dbReference type="EMBL" id="CP053418">
    <property type="protein sequence ID" value="QJW84388.1"/>
    <property type="molecule type" value="Genomic_DNA"/>
</dbReference>
<protein>
    <submittedName>
        <fullName evidence="3">FAD-dependent oxidoreductase</fullName>
    </submittedName>
</protein>
<dbReference type="SUPFAM" id="SSF51971">
    <property type="entry name" value="Nucleotide-binding domain"/>
    <property type="match status" value="1"/>
</dbReference>
<proteinExistence type="predicted"/>
<evidence type="ECO:0000259" key="2">
    <source>
        <dbReference type="Pfam" id="PF01266"/>
    </source>
</evidence>
<evidence type="ECO:0000256" key="1">
    <source>
        <dbReference type="ARBA" id="ARBA00023002"/>
    </source>
</evidence>
<evidence type="ECO:0000313" key="4">
    <source>
        <dbReference type="Proteomes" id="UP000500826"/>
    </source>
</evidence>
<keyword evidence="1" id="KW-0560">Oxidoreductase</keyword>
<evidence type="ECO:0000313" key="3">
    <source>
        <dbReference type="EMBL" id="QJW84388.1"/>
    </source>
</evidence>
<sequence length="136" mass="14669">MPLPEGRAWLTGSTYGRADADARPRIEDHAANPERLRELLPQAAASLAPHFDDGSVRAWSGVRWASSDRRPLVGEVGDGLWVSTAMGSRGLTFAALCGEWIAARLHGEPRPLEARLAQAIDLVRSKAAHPAKRTGL</sequence>
<keyword evidence="4" id="KW-1185">Reference proteome</keyword>
<dbReference type="InterPro" id="IPR006076">
    <property type="entry name" value="FAD-dep_OxRdtase"/>
</dbReference>
<dbReference type="Proteomes" id="UP000500826">
    <property type="component" value="Chromosome"/>
</dbReference>
<reference evidence="3 4" key="1">
    <citation type="submission" date="2020-05" db="EMBL/GenBank/DDBJ databases">
        <title>Ramlibacter rhizophilus sp. nov., isolated from rhizosphere soil of national flower Mugunghwa from South Korea.</title>
        <authorList>
            <person name="Zheng-Fei Y."/>
            <person name="Huan T."/>
        </authorList>
    </citation>
    <scope>NUCLEOTIDE SEQUENCE [LARGE SCALE GENOMIC DNA]</scope>
    <source>
        <strain evidence="3 4">H242</strain>
    </source>
</reference>